<dbReference type="InterPro" id="IPR006379">
    <property type="entry name" value="HAD-SF_hydro_IIB"/>
</dbReference>
<dbReference type="EMBL" id="LFZW01000001">
    <property type="protein sequence ID" value="KMY50338.1"/>
    <property type="molecule type" value="Genomic_DNA"/>
</dbReference>
<dbReference type="Gene3D" id="3.30.1240.10">
    <property type="match status" value="1"/>
</dbReference>
<dbReference type="OrthoDB" id="1650327at2"/>
<proteinExistence type="predicted"/>
<comment type="caution">
    <text evidence="1">The sequence shown here is derived from an EMBL/GenBank/DDBJ whole genome shotgun (WGS) entry which is preliminary data.</text>
</comment>
<dbReference type="InterPro" id="IPR023214">
    <property type="entry name" value="HAD_sf"/>
</dbReference>
<dbReference type="InterPro" id="IPR036412">
    <property type="entry name" value="HAD-like_sf"/>
</dbReference>
<evidence type="ECO:0000313" key="1">
    <source>
        <dbReference type="EMBL" id="KMY50338.1"/>
    </source>
</evidence>
<dbReference type="SUPFAM" id="SSF56784">
    <property type="entry name" value="HAD-like"/>
    <property type="match status" value="1"/>
</dbReference>
<sequence>MKFVFDLDGTICFKGQPVSEKLLVSLEKLVAQGHEIIFASARPIRDLLPVLHARFHQHPMIGGNGSMVAINGKIISSVGFAEEILANIVQLLETYNVSYLIDSDWNYAYTGPANHPILNNLDPQKRAKNVELGKLQSVVKILILTSDNMGEVSEQLSKMEIVVHIHGNEGILDISPQGVDKWSGLQQLGVEEGEYIAFGNDANDMTMFQHAKYSVMIGGNAQLNPFSSEQLSLDNDIENHLAQRFDELGSINPLNKPVNLQEVTN</sequence>
<dbReference type="Proteomes" id="UP000037146">
    <property type="component" value="Unassembled WGS sequence"/>
</dbReference>
<keyword evidence="2" id="KW-1185">Reference proteome</keyword>
<dbReference type="Gene3D" id="3.40.50.1000">
    <property type="entry name" value="HAD superfamily/HAD-like"/>
    <property type="match status" value="1"/>
</dbReference>
<accession>A0A0K9GUN4</accession>
<dbReference type="GO" id="GO:0000287">
    <property type="term" value="F:magnesium ion binding"/>
    <property type="evidence" value="ECO:0007669"/>
    <property type="project" value="TreeGrafter"/>
</dbReference>
<dbReference type="NCBIfam" id="TIGR01484">
    <property type="entry name" value="HAD-SF-IIB"/>
    <property type="match status" value="1"/>
</dbReference>
<evidence type="ECO:0000313" key="2">
    <source>
        <dbReference type="Proteomes" id="UP000037146"/>
    </source>
</evidence>
<protein>
    <submittedName>
        <fullName evidence="1">HAD family hydrolase</fullName>
    </submittedName>
</protein>
<dbReference type="GO" id="GO:0016791">
    <property type="term" value="F:phosphatase activity"/>
    <property type="evidence" value="ECO:0007669"/>
    <property type="project" value="TreeGrafter"/>
</dbReference>
<organism evidence="1 2">
    <name type="scientific">Peribacillus loiseleuriae</name>
    <dbReference type="NCBI Taxonomy" id="1679170"/>
    <lineage>
        <taxon>Bacteria</taxon>
        <taxon>Bacillati</taxon>
        <taxon>Bacillota</taxon>
        <taxon>Bacilli</taxon>
        <taxon>Bacillales</taxon>
        <taxon>Bacillaceae</taxon>
        <taxon>Peribacillus</taxon>
    </lineage>
</organism>
<dbReference type="AlphaFoldDB" id="A0A0K9GUN4"/>
<dbReference type="STRING" id="1679170.AC625_13205"/>
<keyword evidence="1" id="KW-0378">Hydrolase</keyword>
<reference evidence="2" key="1">
    <citation type="submission" date="2015-07" db="EMBL/GenBank/DDBJ databases">
        <title>Genome sequencing project for genomic taxonomy and phylogenomics of Bacillus-like bacteria.</title>
        <authorList>
            <person name="Liu B."/>
            <person name="Wang J."/>
            <person name="Zhu Y."/>
            <person name="Liu G."/>
            <person name="Chen Q."/>
            <person name="Chen Z."/>
            <person name="Lan J."/>
            <person name="Che J."/>
            <person name="Ge C."/>
            <person name="Shi H."/>
            <person name="Pan Z."/>
            <person name="Liu X."/>
        </authorList>
    </citation>
    <scope>NUCLEOTIDE SEQUENCE [LARGE SCALE GENOMIC DNA]</scope>
    <source>
        <strain evidence="2">FJAT-27997</strain>
    </source>
</reference>
<dbReference type="GO" id="GO:0005829">
    <property type="term" value="C:cytosol"/>
    <property type="evidence" value="ECO:0007669"/>
    <property type="project" value="TreeGrafter"/>
</dbReference>
<dbReference type="RefSeq" id="WP_049681691.1">
    <property type="nucleotide sequence ID" value="NZ_LFZW01000001.1"/>
</dbReference>
<gene>
    <name evidence="1" type="ORF">AC625_13205</name>
</gene>
<dbReference type="PATRIC" id="fig|1679170.3.peg.3011"/>
<dbReference type="PANTHER" id="PTHR10000">
    <property type="entry name" value="PHOSPHOSERINE PHOSPHATASE"/>
    <property type="match status" value="1"/>
</dbReference>
<dbReference type="Pfam" id="PF08282">
    <property type="entry name" value="Hydrolase_3"/>
    <property type="match status" value="1"/>
</dbReference>
<name>A0A0K9GUN4_9BACI</name>
<dbReference type="PANTHER" id="PTHR10000:SF53">
    <property type="entry name" value="5-AMINO-6-(5-PHOSPHO-D-RIBITYLAMINO)URACIL PHOSPHATASE YBJI-RELATED"/>
    <property type="match status" value="1"/>
</dbReference>